<evidence type="ECO:0000256" key="4">
    <source>
        <dbReference type="ARBA" id="ARBA00023315"/>
    </source>
</evidence>
<dbReference type="GO" id="GO:0016746">
    <property type="term" value="F:acyltransferase activity"/>
    <property type="evidence" value="ECO:0007669"/>
    <property type="project" value="UniProtKB-KW"/>
</dbReference>
<keyword evidence="2" id="KW-0028">Amino-acid biosynthesis</keyword>
<dbReference type="RefSeq" id="WP_074949556.1">
    <property type="nucleotide sequence ID" value="NZ_FPBV01000002.1"/>
</dbReference>
<keyword evidence="4" id="KW-0012">Acyltransferase</keyword>
<dbReference type="eggNOG" id="COG1045">
    <property type="taxonomic scope" value="Bacteria"/>
</dbReference>
<evidence type="ECO:0000256" key="3">
    <source>
        <dbReference type="ARBA" id="ARBA00022679"/>
    </source>
</evidence>
<comment type="pathway">
    <text evidence="1">Amino-acid biosynthesis; L-cysteine biosynthesis; L-cysteine from L-serine: step 1/2.</text>
</comment>
<keyword evidence="6" id="KW-1185">Reference proteome</keyword>
<evidence type="ECO:0000256" key="2">
    <source>
        <dbReference type="ARBA" id="ARBA00022605"/>
    </source>
</evidence>
<dbReference type="AlphaFoldDB" id="A0A1I7GFR0"/>
<protein>
    <submittedName>
        <fullName evidence="5">Serine O-acetyltransferase</fullName>
    </submittedName>
</protein>
<keyword evidence="3 5" id="KW-0808">Transferase</keyword>
<dbReference type="InterPro" id="IPR042122">
    <property type="entry name" value="Ser_AcTrfase_N_sf"/>
</dbReference>
<dbReference type="OrthoDB" id="9801456at2"/>
<sequence length="290" mass="32191">MSKRAEIARRLQEQSCQWFKGRVCHPEPDAIQAMIERLRCVLLPNYFWPSQGHSLEAYMDLLHRGMAGQIHRAVFQKCLDQDGTSETRAFAEDKADQVLAALPQVQEMLYEDVVETYNSDPAATGYDEVILTYPGLFALLVYRVANVMHRLEIPLLPRMMTEYAHSVTGIDIHPGATLGRGIMIDHGTGIVIGETAVVGNHVKLYQGVTIGALYFPRDEEGFMVRKTKRHPTVEDGVVIYANATVLGGETVIGHHSVIGSNAWITESVPPYSKVLYQTESVVKVGASPAR</sequence>
<evidence type="ECO:0000256" key="1">
    <source>
        <dbReference type="ARBA" id="ARBA00004876"/>
    </source>
</evidence>
<evidence type="ECO:0000313" key="6">
    <source>
        <dbReference type="Proteomes" id="UP000183508"/>
    </source>
</evidence>
<accession>A0A1I7GFR0</accession>
<proteinExistence type="predicted"/>
<dbReference type="InterPro" id="IPR045304">
    <property type="entry name" value="LbH_SAT"/>
</dbReference>
<dbReference type="GO" id="GO:0008652">
    <property type="term" value="P:amino acid biosynthetic process"/>
    <property type="evidence" value="ECO:0007669"/>
    <property type="project" value="UniProtKB-KW"/>
</dbReference>
<dbReference type="Proteomes" id="UP000183508">
    <property type="component" value="Unassembled WGS sequence"/>
</dbReference>
<dbReference type="SUPFAM" id="SSF51161">
    <property type="entry name" value="Trimeric LpxA-like enzymes"/>
    <property type="match status" value="1"/>
</dbReference>
<dbReference type="EMBL" id="FPBV01000002">
    <property type="protein sequence ID" value="SFU47161.1"/>
    <property type="molecule type" value="Genomic_DNA"/>
</dbReference>
<organism evidence="5 6">
    <name type="scientific">Alicyclobacillus macrosporangiidus</name>
    <dbReference type="NCBI Taxonomy" id="392015"/>
    <lineage>
        <taxon>Bacteria</taxon>
        <taxon>Bacillati</taxon>
        <taxon>Bacillota</taxon>
        <taxon>Bacilli</taxon>
        <taxon>Bacillales</taxon>
        <taxon>Alicyclobacillaceae</taxon>
        <taxon>Alicyclobacillus</taxon>
    </lineage>
</organism>
<dbReference type="Gene3D" id="1.10.3130.10">
    <property type="entry name" value="serine acetyltransferase, domain 1"/>
    <property type="match status" value="1"/>
</dbReference>
<name>A0A1I7GFR0_9BACL</name>
<evidence type="ECO:0000313" key="5">
    <source>
        <dbReference type="EMBL" id="SFU47161.1"/>
    </source>
</evidence>
<dbReference type="CDD" id="cd03354">
    <property type="entry name" value="LbH_SAT"/>
    <property type="match status" value="1"/>
</dbReference>
<dbReference type="InterPro" id="IPR053376">
    <property type="entry name" value="Serine_acetyltransferase"/>
</dbReference>
<dbReference type="NCBIfam" id="NF041874">
    <property type="entry name" value="EPS_EpsC"/>
    <property type="match status" value="1"/>
</dbReference>
<dbReference type="PANTHER" id="PTHR42811">
    <property type="entry name" value="SERINE ACETYLTRANSFERASE"/>
    <property type="match status" value="1"/>
</dbReference>
<dbReference type="InterPro" id="IPR011004">
    <property type="entry name" value="Trimer_LpxA-like_sf"/>
</dbReference>
<dbReference type="Gene3D" id="2.160.10.10">
    <property type="entry name" value="Hexapeptide repeat proteins"/>
    <property type="match status" value="1"/>
</dbReference>
<reference evidence="6" key="1">
    <citation type="submission" date="2016-10" db="EMBL/GenBank/DDBJ databases">
        <authorList>
            <person name="Varghese N."/>
        </authorList>
    </citation>
    <scope>NUCLEOTIDE SEQUENCE [LARGE SCALE GENOMIC DNA]</scope>
    <source>
        <strain evidence="6">DSM 17980</strain>
    </source>
</reference>
<gene>
    <name evidence="5" type="ORF">SAMN05421543_102175</name>
</gene>
<dbReference type="STRING" id="392015.SAMN05421543_102175"/>